<dbReference type="PANTHER" id="PTHR42742:SF3">
    <property type="entry name" value="FRUCTOKINASE"/>
    <property type="match status" value="1"/>
</dbReference>
<comment type="caution">
    <text evidence="4">The sequence shown here is derived from an EMBL/GenBank/DDBJ whole genome shotgun (WGS) entry which is preliminary data.</text>
</comment>
<evidence type="ECO:0000313" key="5">
    <source>
        <dbReference type="Proteomes" id="UP001595858"/>
    </source>
</evidence>
<evidence type="ECO:0000256" key="2">
    <source>
        <dbReference type="ARBA" id="ARBA00022833"/>
    </source>
</evidence>
<keyword evidence="1" id="KW-0479">Metal-binding</keyword>
<gene>
    <name evidence="4" type="ORF">ACFPCZ_13660</name>
</gene>
<organism evidence="4 5">
    <name type="scientific">Streptomonospora arabica</name>
    <dbReference type="NCBI Taxonomy" id="412417"/>
    <lineage>
        <taxon>Bacteria</taxon>
        <taxon>Bacillati</taxon>
        <taxon>Actinomycetota</taxon>
        <taxon>Actinomycetes</taxon>
        <taxon>Streptosporangiales</taxon>
        <taxon>Nocardiopsidaceae</taxon>
        <taxon>Streptomonospora</taxon>
    </lineage>
</organism>
<dbReference type="Gene3D" id="2.60.120.10">
    <property type="entry name" value="Jelly Rolls"/>
    <property type="match status" value="2"/>
</dbReference>
<name>A0ABV9SMZ1_9ACTN</name>
<dbReference type="InterPro" id="IPR051804">
    <property type="entry name" value="Carb_Metab_Reg_Kinase/Isom"/>
</dbReference>
<sequence>MRPLRMPVAAMEHFYRGGAAIADLRGGPPRCERSPEEWLASTTARSGAEPAGLSRLEDGSLLRDAIAADPAAWLGPVHVERFGAQPELLAKLLHAGERLPVHLHPDRAFAGRHLGCAHGKTEAWAVLDAEDATTVHLGFRVPVERGELAGLVERQDTAGLLERMHEVPLRTGDTVVVPAGVPHALGAGAFVLEVQEPTDFSILLDWRGYAIDGPSEGHLGLGFDVALDAVRRTPLSAAEVEALRVPAALAAAPAEGPRPLLAPAAAPFFRADLLRPPEGADTSVPAGFGVLVVLDGSGTLRTADTDLRLARGDVLALPHGAGPLRMSGAATAVLCRPPDPALERTSEPAAEPAAATGADTGAPH</sequence>
<dbReference type="RefSeq" id="WP_344142046.1">
    <property type="nucleotide sequence ID" value="NZ_BAAAQI010000004.1"/>
</dbReference>
<keyword evidence="4" id="KW-0413">Isomerase</keyword>
<dbReference type="CDD" id="cd07010">
    <property type="entry name" value="cupin_PMI_type_I_N_bac"/>
    <property type="match status" value="1"/>
</dbReference>
<dbReference type="SUPFAM" id="SSF51182">
    <property type="entry name" value="RmlC-like cupins"/>
    <property type="match status" value="1"/>
</dbReference>
<evidence type="ECO:0000313" key="4">
    <source>
        <dbReference type="EMBL" id="MFC4867679.1"/>
    </source>
</evidence>
<dbReference type="EMBL" id="JBHSIY010000010">
    <property type="protein sequence ID" value="MFC4867679.1"/>
    <property type="molecule type" value="Genomic_DNA"/>
</dbReference>
<feature type="compositionally biased region" description="Low complexity" evidence="3">
    <location>
        <begin position="347"/>
        <end position="364"/>
    </location>
</feature>
<accession>A0ABV9SMZ1</accession>
<dbReference type="Proteomes" id="UP001595858">
    <property type="component" value="Unassembled WGS sequence"/>
</dbReference>
<reference evidence="5" key="1">
    <citation type="journal article" date="2019" name="Int. J. Syst. Evol. Microbiol.">
        <title>The Global Catalogue of Microorganisms (GCM) 10K type strain sequencing project: providing services to taxonomists for standard genome sequencing and annotation.</title>
        <authorList>
            <consortium name="The Broad Institute Genomics Platform"/>
            <consortium name="The Broad Institute Genome Sequencing Center for Infectious Disease"/>
            <person name="Wu L."/>
            <person name="Ma J."/>
        </authorList>
    </citation>
    <scope>NUCLEOTIDE SEQUENCE [LARGE SCALE GENOMIC DNA]</scope>
    <source>
        <strain evidence="5">CGMCC 4.7304</strain>
    </source>
</reference>
<protein>
    <submittedName>
        <fullName evidence="4">Class I mannose-6-phosphate isomerase</fullName>
    </submittedName>
</protein>
<evidence type="ECO:0000256" key="3">
    <source>
        <dbReference type="SAM" id="MobiDB-lite"/>
    </source>
</evidence>
<keyword evidence="5" id="KW-1185">Reference proteome</keyword>
<dbReference type="PANTHER" id="PTHR42742">
    <property type="entry name" value="TRANSCRIPTIONAL REPRESSOR MPRA"/>
    <property type="match status" value="1"/>
</dbReference>
<proteinExistence type="predicted"/>
<keyword evidence="2" id="KW-0862">Zinc</keyword>
<dbReference type="InterPro" id="IPR011051">
    <property type="entry name" value="RmlC_Cupin_sf"/>
</dbReference>
<dbReference type="InterPro" id="IPR014710">
    <property type="entry name" value="RmlC-like_jellyroll"/>
</dbReference>
<feature type="region of interest" description="Disordered" evidence="3">
    <location>
        <begin position="338"/>
        <end position="364"/>
    </location>
</feature>
<dbReference type="GO" id="GO:0016853">
    <property type="term" value="F:isomerase activity"/>
    <property type="evidence" value="ECO:0007669"/>
    <property type="project" value="UniProtKB-KW"/>
</dbReference>
<evidence type="ECO:0000256" key="1">
    <source>
        <dbReference type="ARBA" id="ARBA00022723"/>
    </source>
</evidence>